<dbReference type="RefSeq" id="WP_130329549.1">
    <property type="nucleotide sequence ID" value="NZ_SHLD01000001.1"/>
</dbReference>
<gene>
    <name evidence="2" type="ORF">EV384_0400</name>
</gene>
<protein>
    <submittedName>
        <fullName evidence="2">Uncharacterized protein</fullName>
    </submittedName>
</protein>
<name>A0A4Q8B5J2_9ACTN</name>
<evidence type="ECO:0000313" key="3">
    <source>
        <dbReference type="Proteomes" id="UP000294114"/>
    </source>
</evidence>
<organism evidence="2 3">
    <name type="scientific">Micromonospora kangleipakensis</name>
    <dbReference type="NCBI Taxonomy" id="1077942"/>
    <lineage>
        <taxon>Bacteria</taxon>
        <taxon>Bacillati</taxon>
        <taxon>Actinomycetota</taxon>
        <taxon>Actinomycetes</taxon>
        <taxon>Micromonosporales</taxon>
        <taxon>Micromonosporaceae</taxon>
        <taxon>Micromonospora</taxon>
    </lineage>
</organism>
<keyword evidence="1" id="KW-0812">Transmembrane</keyword>
<dbReference type="Proteomes" id="UP000294114">
    <property type="component" value="Unassembled WGS sequence"/>
</dbReference>
<feature type="transmembrane region" description="Helical" evidence="1">
    <location>
        <begin position="12"/>
        <end position="29"/>
    </location>
</feature>
<keyword evidence="3" id="KW-1185">Reference proteome</keyword>
<comment type="caution">
    <text evidence="2">The sequence shown here is derived from an EMBL/GenBank/DDBJ whole genome shotgun (WGS) entry which is preliminary data.</text>
</comment>
<proteinExistence type="predicted"/>
<evidence type="ECO:0000256" key="1">
    <source>
        <dbReference type="SAM" id="Phobius"/>
    </source>
</evidence>
<evidence type="ECO:0000313" key="2">
    <source>
        <dbReference type="EMBL" id="RZU72059.1"/>
    </source>
</evidence>
<dbReference type="AlphaFoldDB" id="A0A4Q8B5J2"/>
<accession>A0A4Q8B5J2</accession>
<dbReference type="OrthoDB" id="3397798at2"/>
<keyword evidence="1" id="KW-1133">Transmembrane helix</keyword>
<reference evidence="2 3" key="1">
    <citation type="submission" date="2019-02" db="EMBL/GenBank/DDBJ databases">
        <title>Sequencing the genomes of 1000 actinobacteria strains.</title>
        <authorList>
            <person name="Klenk H.-P."/>
        </authorList>
    </citation>
    <scope>NUCLEOTIDE SEQUENCE [LARGE SCALE GENOMIC DNA]</scope>
    <source>
        <strain evidence="2 3">DSM 45612</strain>
    </source>
</reference>
<keyword evidence="1" id="KW-0472">Membrane</keyword>
<sequence>MGARAGDRLRGGLLAGLAVGALVAGGWWWRHAAPATGPVPSALSSAPATPVPPSGARRVLIDPEDGHIIQGPEADLDDVLVFHQESGAPNATLVSHTVWEDTSHLTKSDRPLIRQTSPSAGERYLLVVGCAGAGKLTVAFSGSGDEGPGQRVTCAELPLTVTLTAAGGPLQVRFTVADGEVDLDARLSALF</sequence>
<dbReference type="EMBL" id="SHLD01000001">
    <property type="protein sequence ID" value="RZU72059.1"/>
    <property type="molecule type" value="Genomic_DNA"/>
</dbReference>